<keyword evidence="1" id="KW-0408">Iron</keyword>
<dbReference type="PROSITE" id="PS51471">
    <property type="entry name" value="FE2OG_OXY"/>
    <property type="match status" value="1"/>
</dbReference>
<dbReference type="PANTHER" id="PTHR47990">
    <property type="entry name" value="2-OXOGLUTARATE (2OG) AND FE(II)-DEPENDENT OXYGENASE SUPERFAMILY PROTEIN-RELATED"/>
    <property type="match status" value="1"/>
</dbReference>
<evidence type="ECO:0000313" key="4">
    <source>
        <dbReference type="Proteomes" id="UP001189429"/>
    </source>
</evidence>
<comment type="similarity">
    <text evidence="1">Belongs to the iron/ascorbate-dependent oxidoreductase family.</text>
</comment>
<dbReference type="SUPFAM" id="SSF51197">
    <property type="entry name" value="Clavaminate synthase-like"/>
    <property type="match status" value="1"/>
</dbReference>
<dbReference type="InterPro" id="IPR005123">
    <property type="entry name" value="Oxoglu/Fe-dep_dioxygenase_dom"/>
</dbReference>
<name>A0ABN9Y7X0_9DINO</name>
<keyword evidence="1" id="KW-0560">Oxidoreductase</keyword>
<dbReference type="InterPro" id="IPR044861">
    <property type="entry name" value="IPNS-like_FE2OG_OXY"/>
</dbReference>
<proteinExistence type="inferred from homology"/>
<dbReference type="EMBL" id="CAUYUJ010022071">
    <property type="protein sequence ID" value="CAK0908749.1"/>
    <property type="molecule type" value="Genomic_DNA"/>
</dbReference>
<dbReference type="Pfam" id="PF14226">
    <property type="entry name" value="DIOX_N"/>
    <property type="match status" value="1"/>
</dbReference>
<keyword evidence="4" id="KW-1185">Reference proteome</keyword>
<feature type="domain" description="Fe2OG dioxygenase" evidence="2">
    <location>
        <begin position="159"/>
        <end position="275"/>
    </location>
</feature>
<dbReference type="InterPro" id="IPR027443">
    <property type="entry name" value="IPNS-like_sf"/>
</dbReference>
<dbReference type="InterPro" id="IPR026992">
    <property type="entry name" value="DIOX_N"/>
</dbReference>
<keyword evidence="1" id="KW-0479">Metal-binding</keyword>
<dbReference type="Proteomes" id="UP001189429">
    <property type="component" value="Unassembled WGS sequence"/>
</dbReference>
<accession>A0ABN9Y7X0</accession>
<organism evidence="3 4">
    <name type="scientific">Prorocentrum cordatum</name>
    <dbReference type="NCBI Taxonomy" id="2364126"/>
    <lineage>
        <taxon>Eukaryota</taxon>
        <taxon>Sar</taxon>
        <taxon>Alveolata</taxon>
        <taxon>Dinophyceae</taxon>
        <taxon>Prorocentrales</taxon>
        <taxon>Prorocentraceae</taxon>
        <taxon>Prorocentrum</taxon>
    </lineage>
</organism>
<sequence>MSILTPPLVDVRCFFDGAGTELEKSASAEAARWACRAHGFLALPAHGGIASEVVVAAFDSIQALFAMPQEKKMELAFRDVRENVGYIQLGREKPDLSEAAPDPKEVFQFAPGKRQLPAEIEEPLAALFRAGMAASRAALRCLARSLDLPEDELAASTRDADLCTLRCIHYPGGAAPRSTRCGAHTDFGLCTLLLHEQGGAPGLQAADRTTGEWRDVVPPPGAAGADGGVAYVNLGDMLSRWTNGECCATPHRVVAPADSAQAARSRFVLALFCDADAATSLACLPQFTSAERPPLFQPMSAGDFKAMRLAGITAVS</sequence>
<dbReference type="Gene3D" id="2.60.120.330">
    <property type="entry name" value="B-lactam Antibiotic, Isopenicillin N Synthase, Chain"/>
    <property type="match status" value="1"/>
</dbReference>
<reference evidence="3" key="1">
    <citation type="submission" date="2023-10" db="EMBL/GenBank/DDBJ databases">
        <authorList>
            <person name="Chen Y."/>
            <person name="Shah S."/>
            <person name="Dougan E. K."/>
            <person name="Thang M."/>
            <person name="Chan C."/>
        </authorList>
    </citation>
    <scope>NUCLEOTIDE SEQUENCE [LARGE SCALE GENOMIC DNA]</scope>
</reference>
<comment type="caution">
    <text evidence="3">The sequence shown here is derived from an EMBL/GenBank/DDBJ whole genome shotgun (WGS) entry which is preliminary data.</text>
</comment>
<gene>
    <name evidence="3" type="ORF">PCOR1329_LOCUS83348</name>
</gene>
<protein>
    <recommendedName>
        <fullName evidence="2">Fe2OG dioxygenase domain-containing protein</fullName>
    </recommendedName>
</protein>
<evidence type="ECO:0000256" key="1">
    <source>
        <dbReference type="RuleBase" id="RU003682"/>
    </source>
</evidence>
<dbReference type="InterPro" id="IPR050231">
    <property type="entry name" value="Iron_ascorbate_oxido_reductase"/>
</dbReference>
<evidence type="ECO:0000259" key="2">
    <source>
        <dbReference type="PROSITE" id="PS51471"/>
    </source>
</evidence>
<dbReference type="Pfam" id="PF03171">
    <property type="entry name" value="2OG-FeII_Oxy"/>
    <property type="match status" value="1"/>
</dbReference>
<evidence type="ECO:0000313" key="3">
    <source>
        <dbReference type="EMBL" id="CAK0908749.1"/>
    </source>
</evidence>